<feature type="compositionally biased region" description="Low complexity" evidence="2">
    <location>
        <begin position="322"/>
        <end position="338"/>
    </location>
</feature>
<proteinExistence type="predicted"/>
<evidence type="ECO:0000256" key="2">
    <source>
        <dbReference type="SAM" id="MobiDB-lite"/>
    </source>
</evidence>
<dbReference type="AlphaFoldDB" id="A0AAC9PQW8"/>
<feature type="compositionally biased region" description="Basic and acidic residues" evidence="2">
    <location>
        <begin position="217"/>
        <end position="262"/>
    </location>
</feature>
<feature type="region of interest" description="Disordered" evidence="2">
    <location>
        <begin position="217"/>
        <end position="275"/>
    </location>
</feature>
<sequence>MGLADDRDLLPLGSGFETVRRGGYNRAQVDEHLERLDTDLRILAADRNAALSQATDLARQLEGTRAEVETLHAQVERLSQPPTSLEGMSERLQRMLRLAQEEANDIRARAESDVAEVKAKSEAEIAELRNHYDRLITENENRRQEMESEHRTVLENANREAERTVTEARNEATRLVADADRARKAADDEADARRVKVDEDFEIAMSARRTDAMRALAEQEAHSKAEAERRVREATHEANRRLQEATGESHRRVREATEESNRRVSKAQNQVETLRKHRARLSDQVRAINGLLAESLPLIQRFEEEADAPWPHFAPPPPAPQQQPQNQQAAQQQPSQAPSAPPAAAPGFDPPTQQLRLPDGPLSASSGRPSKGADSEPSAGGYTTILAKPTVNAESTEILRTDGAASSNETELSDAAATPAPGPPAGQEITLRWSESSVGGGTRIQEPVGVEPERTGEPAAESSGRTDENGSAAAPFSQHQEEQATATLPRPDRSQT</sequence>
<accession>A0AAC9PQW8</accession>
<evidence type="ECO:0000256" key="1">
    <source>
        <dbReference type="SAM" id="Coils"/>
    </source>
</evidence>
<protein>
    <submittedName>
        <fullName evidence="3">Uncharacterized protein</fullName>
    </submittedName>
</protein>
<keyword evidence="1" id="KW-0175">Coiled coil</keyword>
<feature type="region of interest" description="Disordered" evidence="2">
    <location>
        <begin position="308"/>
        <end position="496"/>
    </location>
</feature>
<name>A0AAC9PQW8_9PSEU</name>
<gene>
    <name evidence="3" type="ORF">UA74_07180</name>
</gene>
<keyword evidence="4" id="KW-1185">Reference proteome</keyword>
<dbReference type="Proteomes" id="UP000185511">
    <property type="component" value="Chromosome"/>
</dbReference>
<feature type="coiled-coil region" evidence="1">
    <location>
        <begin position="54"/>
        <end position="185"/>
    </location>
</feature>
<dbReference type="EMBL" id="CP016076">
    <property type="protein sequence ID" value="APU13505.1"/>
    <property type="molecule type" value="Genomic_DNA"/>
</dbReference>
<dbReference type="RefSeq" id="WP_075739598.1">
    <property type="nucleotide sequence ID" value="NZ_CP016076.1"/>
</dbReference>
<evidence type="ECO:0000313" key="4">
    <source>
        <dbReference type="Proteomes" id="UP000185511"/>
    </source>
</evidence>
<dbReference type="KEGG" id="acad:UA74_07180"/>
<evidence type="ECO:0000313" key="3">
    <source>
        <dbReference type="EMBL" id="APU13505.1"/>
    </source>
</evidence>
<reference evidence="4" key="1">
    <citation type="submission" date="2016-06" db="EMBL/GenBank/DDBJ databases">
        <title>Complete genome sequence of Actinoalloteichus fjordicus DSM 46855 (=ADI127-17), type strain of the new species Actinoalloteichus fjordicus.</title>
        <authorList>
            <person name="Ruckert C."/>
            <person name="Nouioui I."/>
            <person name="Willmese J."/>
            <person name="van Wezel G."/>
            <person name="Klenk H.-P."/>
            <person name="Kalinowski J."/>
            <person name="Zotchev S.B."/>
        </authorList>
    </citation>
    <scope>NUCLEOTIDE SEQUENCE [LARGE SCALE GENOMIC DNA]</scope>
    <source>
        <strain evidence="4">ADI127-7</strain>
    </source>
</reference>
<organism evidence="3 4">
    <name type="scientific">Actinoalloteichus fjordicus</name>
    <dbReference type="NCBI Taxonomy" id="1612552"/>
    <lineage>
        <taxon>Bacteria</taxon>
        <taxon>Bacillati</taxon>
        <taxon>Actinomycetota</taxon>
        <taxon>Actinomycetes</taxon>
        <taxon>Pseudonocardiales</taxon>
        <taxon>Pseudonocardiaceae</taxon>
        <taxon>Actinoalloteichus</taxon>
    </lineage>
</organism>
<feature type="compositionally biased region" description="Pro residues" evidence="2">
    <location>
        <begin position="312"/>
        <end position="321"/>
    </location>
</feature>